<gene>
    <name evidence="2" type="ORF">MESMT1_0039</name>
</gene>
<proteinExistence type="predicted"/>
<accession>A0A3G9CST9</accession>
<feature type="compositionally biased region" description="Polar residues" evidence="1">
    <location>
        <begin position="1"/>
        <end position="10"/>
    </location>
</feature>
<sequence length="68" mass="7337">MGSSEGNTALNPKLEMCPSELEGTRSEKKEFPLIGDSGETDGIRGRIEEPATILPSFLSGKNPDKFPE</sequence>
<name>A0A3G9CST9_METTE</name>
<organism evidence="2 3">
    <name type="scientific">Methanosarcina thermophila</name>
    <dbReference type="NCBI Taxonomy" id="2210"/>
    <lineage>
        <taxon>Archaea</taxon>
        <taxon>Methanobacteriati</taxon>
        <taxon>Methanobacteriota</taxon>
        <taxon>Stenosarchaea group</taxon>
        <taxon>Methanomicrobia</taxon>
        <taxon>Methanosarcinales</taxon>
        <taxon>Methanosarcinaceae</taxon>
        <taxon>Methanosarcina</taxon>
    </lineage>
</organism>
<dbReference type="AlphaFoldDB" id="A0A3G9CST9"/>
<protein>
    <submittedName>
        <fullName evidence="2">Uncharacterized protein</fullName>
    </submittedName>
</protein>
<feature type="compositionally biased region" description="Basic and acidic residues" evidence="1">
    <location>
        <begin position="22"/>
        <end position="31"/>
    </location>
</feature>
<dbReference type="Proteomes" id="UP000265557">
    <property type="component" value="Chromosome"/>
</dbReference>
<reference evidence="2 3" key="1">
    <citation type="submission" date="2016-09" db="EMBL/GenBank/DDBJ databases">
        <title>Complete Genome Sequence of Methanosarcina thermophila MT-1.</title>
        <authorList>
            <person name="Kouzuma A."/>
        </authorList>
    </citation>
    <scope>NUCLEOTIDE SEQUENCE [LARGE SCALE GENOMIC DNA]</scope>
    <source>
        <strain evidence="2 3">MT-1</strain>
    </source>
</reference>
<feature type="region of interest" description="Disordered" evidence="1">
    <location>
        <begin position="1"/>
        <end position="43"/>
    </location>
</feature>
<evidence type="ECO:0000313" key="2">
    <source>
        <dbReference type="EMBL" id="BAW27969.1"/>
    </source>
</evidence>
<dbReference type="EMBL" id="AP017646">
    <property type="protein sequence ID" value="BAW27969.1"/>
    <property type="molecule type" value="Genomic_DNA"/>
</dbReference>
<evidence type="ECO:0000256" key="1">
    <source>
        <dbReference type="SAM" id="MobiDB-lite"/>
    </source>
</evidence>
<evidence type="ECO:0000313" key="3">
    <source>
        <dbReference type="Proteomes" id="UP000265557"/>
    </source>
</evidence>